<dbReference type="InterPro" id="IPR001841">
    <property type="entry name" value="Znf_RING"/>
</dbReference>
<feature type="domain" description="RING-type" evidence="3">
    <location>
        <begin position="354"/>
        <end position="394"/>
    </location>
</feature>
<dbReference type="Pfam" id="PF13639">
    <property type="entry name" value="zf-RING_2"/>
    <property type="match status" value="1"/>
</dbReference>
<evidence type="ECO:0000256" key="1">
    <source>
        <dbReference type="PROSITE-ProRule" id="PRU00175"/>
    </source>
</evidence>
<feature type="region of interest" description="Disordered" evidence="2">
    <location>
        <begin position="68"/>
        <end position="140"/>
    </location>
</feature>
<name>A0A3L6G5M0_MAIZE</name>
<protein>
    <recommendedName>
        <fullName evidence="3">RING-type domain-containing protein</fullName>
    </recommendedName>
</protein>
<dbReference type="Gene3D" id="3.30.40.10">
    <property type="entry name" value="Zinc/RING finger domain, C3HC4 (zinc finger)"/>
    <property type="match status" value="1"/>
</dbReference>
<feature type="compositionally biased region" description="Acidic residues" evidence="2">
    <location>
        <begin position="105"/>
        <end position="127"/>
    </location>
</feature>
<dbReference type="AlphaFoldDB" id="A0A3L6G5M0"/>
<reference evidence="4 5" key="1">
    <citation type="journal article" date="2018" name="Nat. Genet.">
        <title>Extensive intraspecific gene order and gene structural variations between Mo17 and other maize genomes.</title>
        <authorList>
            <person name="Sun S."/>
            <person name="Zhou Y."/>
            <person name="Chen J."/>
            <person name="Shi J."/>
            <person name="Zhao H."/>
            <person name="Zhao H."/>
            <person name="Song W."/>
            <person name="Zhang M."/>
            <person name="Cui Y."/>
            <person name="Dong X."/>
            <person name="Liu H."/>
            <person name="Ma X."/>
            <person name="Jiao Y."/>
            <person name="Wang B."/>
            <person name="Wei X."/>
            <person name="Stein J.C."/>
            <person name="Glaubitz J.C."/>
            <person name="Lu F."/>
            <person name="Yu G."/>
            <person name="Liang C."/>
            <person name="Fengler K."/>
            <person name="Li B."/>
            <person name="Rafalski A."/>
            <person name="Schnable P.S."/>
            <person name="Ware D.H."/>
            <person name="Buckler E.S."/>
            <person name="Lai J."/>
        </authorList>
    </citation>
    <scope>NUCLEOTIDE SEQUENCE [LARGE SCALE GENOMIC DNA]</scope>
    <source>
        <strain evidence="5">cv. Missouri 17</strain>
        <tissue evidence="4">Seedling</tissue>
    </source>
</reference>
<dbReference type="InterPro" id="IPR013083">
    <property type="entry name" value="Znf_RING/FYVE/PHD"/>
</dbReference>
<comment type="caution">
    <text evidence="4">The sequence shown here is derived from an EMBL/GenBank/DDBJ whole genome shotgun (WGS) entry which is preliminary data.</text>
</comment>
<dbReference type="PROSITE" id="PS50089">
    <property type="entry name" value="ZF_RING_2"/>
    <property type="match status" value="1"/>
</dbReference>
<keyword evidence="1" id="KW-0863">Zinc-finger</keyword>
<evidence type="ECO:0000313" key="5">
    <source>
        <dbReference type="Proteomes" id="UP000251960"/>
    </source>
</evidence>
<gene>
    <name evidence="4" type="ORF">Zm00014a_021500</name>
</gene>
<organism evidence="4 5">
    <name type="scientific">Zea mays</name>
    <name type="common">Maize</name>
    <dbReference type="NCBI Taxonomy" id="4577"/>
    <lineage>
        <taxon>Eukaryota</taxon>
        <taxon>Viridiplantae</taxon>
        <taxon>Streptophyta</taxon>
        <taxon>Embryophyta</taxon>
        <taxon>Tracheophyta</taxon>
        <taxon>Spermatophyta</taxon>
        <taxon>Magnoliopsida</taxon>
        <taxon>Liliopsida</taxon>
        <taxon>Poales</taxon>
        <taxon>Poaceae</taxon>
        <taxon>PACMAD clade</taxon>
        <taxon>Panicoideae</taxon>
        <taxon>Andropogonodae</taxon>
        <taxon>Andropogoneae</taxon>
        <taxon>Tripsacinae</taxon>
        <taxon>Zea</taxon>
    </lineage>
</organism>
<dbReference type="Proteomes" id="UP000251960">
    <property type="component" value="Chromosome 10"/>
</dbReference>
<dbReference type="GO" id="GO:0008270">
    <property type="term" value="F:zinc ion binding"/>
    <property type="evidence" value="ECO:0007669"/>
    <property type="project" value="UniProtKB-KW"/>
</dbReference>
<evidence type="ECO:0000256" key="2">
    <source>
        <dbReference type="SAM" id="MobiDB-lite"/>
    </source>
</evidence>
<dbReference type="EMBL" id="NCVQ01000002">
    <property type="protein sequence ID" value="PWZ43801.1"/>
    <property type="molecule type" value="Genomic_DNA"/>
</dbReference>
<dbReference type="SUPFAM" id="SSF57850">
    <property type="entry name" value="RING/U-box"/>
    <property type="match status" value="1"/>
</dbReference>
<accession>A0A3L6G5M0</accession>
<evidence type="ECO:0000259" key="3">
    <source>
        <dbReference type="PROSITE" id="PS50089"/>
    </source>
</evidence>
<evidence type="ECO:0000313" key="4">
    <source>
        <dbReference type="EMBL" id="PWZ43801.1"/>
    </source>
</evidence>
<keyword evidence="1" id="KW-0479">Metal-binding</keyword>
<dbReference type="InterPro" id="IPR051826">
    <property type="entry name" value="E3_ubiquitin-ligase_domain"/>
</dbReference>
<dbReference type="PANTHER" id="PTHR22765:SF307">
    <property type="entry name" value="OS06G0687200 PROTEIN"/>
    <property type="match status" value="1"/>
</dbReference>
<dbReference type="ExpressionAtlas" id="A0A3L6G5M0">
    <property type="expression patterns" value="baseline"/>
</dbReference>
<feature type="compositionally biased region" description="Acidic residues" evidence="2">
    <location>
        <begin position="73"/>
        <end position="94"/>
    </location>
</feature>
<dbReference type="PANTHER" id="PTHR22765">
    <property type="entry name" value="RING FINGER AND PROTEASE ASSOCIATED DOMAIN-CONTAINING"/>
    <property type="match status" value="1"/>
</dbReference>
<sequence>MEPEEPPRCSGGTRSVSLPEDQRFVTSWLSQVIDPASAVAAQPPLVGDSEFVFRHDSASSTVRLYGYYLDPANPEDEGEPDEEDDDIYAEEVLPEEERQRVEYEPLTEEEMAERNDSDDDDDDDDEDRQPSKVGDAGESSIKSNSIALVDAPDGGFLGPAQFATVNNTAGFMRIAAGTGSQQGGGSDKEILVLYRYTRFSRTWSGRRGVEACRRTKLHWLRFAVPPAGNMRGALAWAGSSLCPLIYPGLFRQELGDLWSILAALVINAIPPQATRLQVVVDAGILRREDYTMERMEHVRGALEATAGEAWPEYYHVGMELQLPEPVRREEGGDADEDDGVRTAKRRMVVAEGDCSLCLDPLESGLAAWPGCGHVFHGHCVEQTLAGRATCPLWRHGLCRHAA</sequence>
<proteinExistence type="predicted"/>
<keyword evidence="1" id="KW-0862">Zinc</keyword>